<dbReference type="AlphaFoldDB" id="A0A1B8GZ54"/>
<evidence type="ECO:0000313" key="2">
    <source>
        <dbReference type="EMBL" id="OBU02106.1"/>
    </source>
</evidence>
<keyword evidence="1" id="KW-1133">Transmembrane helix</keyword>
<organism evidence="2 3">
    <name type="scientific">Morganella psychrotolerans</name>
    <dbReference type="NCBI Taxonomy" id="368603"/>
    <lineage>
        <taxon>Bacteria</taxon>
        <taxon>Pseudomonadati</taxon>
        <taxon>Pseudomonadota</taxon>
        <taxon>Gammaproteobacteria</taxon>
        <taxon>Enterobacterales</taxon>
        <taxon>Morganellaceae</taxon>
        <taxon>Morganella</taxon>
    </lineage>
</organism>
<proteinExistence type="predicted"/>
<sequence length="71" mass="8268">MLPVYLPLPPACILNDVGYFPVWQKMNRYVVIIASACLIYGMKITLVYFQGNQTKKNKLKKRNYKLTKQAE</sequence>
<reference evidence="2 3" key="1">
    <citation type="submission" date="2016-06" db="EMBL/GenBank/DDBJ databases">
        <authorList>
            <person name="Kjaerup R.B."/>
            <person name="Dalgaard T.S."/>
            <person name="Juul-Madsen H.R."/>
        </authorList>
    </citation>
    <scope>NUCLEOTIDE SEQUENCE [LARGE SCALE GENOMIC DNA]</scope>
    <source>
        <strain evidence="2 3">GCSL-Mp3</strain>
    </source>
</reference>
<dbReference type="STRING" id="368603.AYY16_04250"/>
<feature type="transmembrane region" description="Helical" evidence="1">
    <location>
        <begin position="29"/>
        <end position="49"/>
    </location>
</feature>
<keyword evidence="1" id="KW-0812">Transmembrane</keyword>
<keyword evidence="1" id="KW-0472">Membrane</keyword>
<comment type="caution">
    <text evidence="2">The sequence shown here is derived from an EMBL/GenBank/DDBJ whole genome shotgun (WGS) entry which is preliminary data.</text>
</comment>
<name>A0A1B8GZ54_9GAMM</name>
<evidence type="ECO:0000313" key="3">
    <source>
        <dbReference type="Proteomes" id="UP000092247"/>
    </source>
</evidence>
<gene>
    <name evidence="2" type="ORF">AYY17_13960</name>
</gene>
<accession>A0A1B8GZ54</accession>
<evidence type="ECO:0000256" key="1">
    <source>
        <dbReference type="SAM" id="Phobius"/>
    </source>
</evidence>
<protein>
    <submittedName>
        <fullName evidence="2">Uncharacterized protein</fullName>
    </submittedName>
</protein>
<dbReference type="Proteomes" id="UP000092247">
    <property type="component" value="Unassembled WGS sequence"/>
</dbReference>
<dbReference type="EMBL" id="LZEX01000046">
    <property type="protein sequence ID" value="OBU02106.1"/>
    <property type="molecule type" value="Genomic_DNA"/>
</dbReference>